<evidence type="ECO:0000313" key="1">
    <source>
        <dbReference type="EMBL" id="GAA2131004.1"/>
    </source>
</evidence>
<accession>A0ABN2YRB9</accession>
<evidence type="ECO:0000313" key="2">
    <source>
        <dbReference type="Proteomes" id="UP001500443"/>
    </source>
</evidence>
<dbReference type="Proteomes" id="UP001500443">
    <property type="component" value="Unassembled WGS sequence"/>
</dbReference>
<protein>
    <submittedName>
        <fullName evidence="1">Uncharacterized protein</fullName>
    </submittedName>
</protein>
<gene>
    <name evidence="1" type="ORF">GCM10009802_39130</name>
</gene>
<proteinExistence type="predicted"/>
<comment type="caution">
    <text evidence="1">The sequence shown here is derived from an EMBL/GenBank/DDBJ whole genome shotgun (WGS) entry which is preliminary data.</text>
</comment>
<dbReference type="EMBL" id="BAAAPF010000134">
    <property type="protein sequence ID" value="GAA2131004.1"/>
    <property type="molecule type" value="Genomic_DNA"/>
</dbReference>
<organism evidence="1 2">
    <name type="scientific">Streptomyces synnematoformans</name>
    <dbReference type="NCBI Taxonomy" id="415721"/>
    <lineage>
        <taxon>Bacteria</taxon>
        <taxon>Bacillati</taxon>
        <taxon>Actinomycetota</taxon>
        <taxon>Actinomycetes</taxon>
        <taxon>Kitasatosporales</taxon>
        <taxon>Streptomycetaceae</taxon>
        <taxon>Streptomyces</taxon>
    </lineage>
</organism>
<sequence length="196" mass="22268">MTFRQHLKQEAYRILDTFPVAVRPEIYVVALQIDRVDQDARYPYVRVGYNTEAQVRRECAAARGEPDPGGEVRWSYAYWILEGFERVGHVPEDPVGTVLHRTEATAKGLWFEDGERFSDRWSTVYGVLCADFAEDCVEVARHLHGTGRVAEVLGRPVPVVLFDMDDSEEQVPLTAEANPPELVADYLAWQRAQSAE</sequence>
<keyword evidence="2" id="KW-1185">Reference proteome</keyword>
<name>A0ABN2YRB9_9ACTN</name>
<reference evidence="1 2" key="1">
    <citation type="journal article" date="2019" name="Int. J. Syst. Evol. Microbiol.">
        <title>The Global Catalogue of Microorganisms (GCM) 10K type strain sequencing project: providing services to taxonomists for standard genome sequencing and annotation.</title>
        <authorList>
            <consortium name="The Broad Institute Genomics Platform"/>
            <consortium name="The Broad Institute Genome Sequencing Center for Infectious Disease"/>
            <person name="Wu L."/>
            <person name="Ma J."/>
        </authorList>
    </citation>
    <scope>NUCLEOTIDE SEQUENCE [LARGE SCALE GENOMIC DNA]</scope>
    <source>
        <strain evidence="1 2">JCM 15481</strain>
    </source>
</reference>
<dbReference type="RefSeq" id="WP_344291298.1">
    <property type="nucleotide sequence ID" value="NZ_BAAAPF010000134.1"/>
</dbReference>